<keyword evidence="2 5" id="KW-0812">Transmembrane</keyword>
<dbReference type="InterPro" id="IPR023352">
    <property type="entry name" value="MAPEG-like_dom_sf"/>
</dbReference>
<dbReference type="Gene3D" id="1.20.120.550">
    <property type="entry name" value="Membrane associated eicosanoid/glutathione metabolism-like domain"/>
    <property type="match status" value="1"/>
</dbReference>
<dbReference type="Pfam" id="PF01124">
    <property type="entry name" value="MAPEG"/>
    <property type="match status" value="1"/>
</dbReference>
<reference evidence="6 7" key="1">
    <citation type="journal article" date="2020" name="Arch. Microbiol.">
        <title>Bradyrhizobium uaiense sp. nov., a new highly efficient cowpea symbiont.</title>
        <authorList>
            <person name="Cabral Michel D."/>
            <person name="Azarias Guimaraes A."/>
            <person name="Martins da Costa E."/>
            <person name="Soares de Carvalho T."/>
            <person name="Balsanelli E."/>
            <person name="Willems A."/>
            <person name="Maltempi de Souza E."/>
            <person name="de Souza Moreira F.M."/>
        </authorList>
    </citation>
    <scope>NUCLEOTIDE SEQUENCE [LARGE SCALE GENOMIC DNA]</scope>
    <source>
        <strain evidence="6 7">UFLA 03-164</strain>
    </source>
</reference>
<comment type="subcellular location">
    <subcellularLocation>
        <location evidence="1">Membrane</location>
    </subcellularLocation>
</comment>
<dbReference type="GO" id="GO:0016020">
    <property type="term" value="C:membrane"/>
    <property type="evidence" value="ECO:0007669"/>
    <property type="project" value="UniProtKB-SubCell"/>
</dbReference>
<keyword evidence="4 5" id="KW-0472">Membrane</keyword>
<name>A0A6P1BQD4_9BRAD</name>
<evidence type="ECO:0000256" key="1">
    <source>
        <dbReference type="ARBA" id="ARBA00004370"/>
    </source>
</evidence>
<evidence type="ECO:0000313" key="6">
    <source>
        <dbReference type="EMBL" id="NEU99832.1"/>
    </source>
</evidence>
<feature type="transmembrane region" description="Helical" evidence="5">
    <location>
        <begin position="6"/>
        <end position="26"/>
    </location>
</feature>
<comment type="caution">
    <text evidence="6">The sequence shown here is derived from an EMBL/GenBank/DDBJ whole genome shotgun (WGS) entry which is preliminary data.</text>
</comment>
<feature type="transmembrane region" description="Helical" evidence="5">
    <location>
        <begin position="107"/>
        <end position="126"/>
    </location>
</feature>
<gene>
    <name evidence="6" type="ORF">FNJ47_29455</name>
</gene>
<dbReference type="InterPro" id="IPR001129">
    <property type="entry name" value="Membr-assoc_MAPEG"/>
</dbReference>
<keyword evidence="7" id="KW-1185">Reference proteome</keyword>
<dbReference type="EMBL" id="VKHP01000148">
    <property type="protein sequence ID" value="NEU99832.1"/>
    <property type="molecule type" value="Genomic_DNA"/>
</dbReference>
<dbReference type="AlphaFoldDB" id="A0A6P1BQD4"/>
<evidence type="ECO:0000256" key="5">
    <source>
        <dbReference type="SAM" id="Phobius"/>
    </source>
</evidence>
<dbReference type="SUPFAM" id="SSF161084">
    <property type="entry name" value="MAPEG domain-like"/>
    <property type="match status" value="1"/>
</dbReference>
<dbReference type="PANTHER" id="PTHR35371:SF1">
    <property type="entry name" value="BLR7753 PROTEIN"/>
    <property type="match status" value="1"/>
</dbReference>
<proteinExistence type="predicted"/>
<dbReference type="Proteomes" id="UP000468531">
    <property type="component" value="Unassembled WGS sequence"/>
</dbReference>
<accession>A0A6P1BQD4</accession>
<sequence length="132" mass="14957">MTIAEWCVFGTLMLSMLTIVSVKWTGFRGFDNAKPRDPDFYDDPIRSRALGAHQNGLEALPFFAFAVLLAEFRVGPLRLIDELAVLFLIVRIAYVFTYIGNRPTLRSILWSIGFAINIAIFLLPAIRGYLTR</sequence>
<protein>
    <submittedName>
        <fullName evidence="6">MAPEG family protein</fullName>
    </submittedName>
</protein>
<evidence type="ECO:0000313" key="7">
    <source>
        <dbReference type="Proteomes" id="UP000468531"/>
    </source>
</evidence>
<evidence type="ECO:0000256" key="2">
    <source>
        <dbReference type="ARBA" id="ARBA00022692"/>
    </source>
</evidence>
<keyword evidence="3 5" id="KW-1133">Transmembrane helix</keyword>
<feature type="transmembrane region" description="Helical" evidence="5">
    <location>
        <begin position="83"/>
        <end position="101"/>
    </location>
</feature>
<dbReference type="RefSeq" id="WP_163159404.1">
    <property type="nucleotide sequence ID" value="NZ_VKHP01000148.1"/>
</dbReference>
<evidence type="ECO:0000256" key="3">
    <source>
        <dbReference type="ARBA" id="ARBA00022989"/>
    </source>
</evidence>
<dbReference type="PANTHER" id="PTHR35371">
    <property type="entry name" value="INNER MEMBRANE PROTEIN"/>
    <property type="match status" value="1"/>
</dbReference>
<evidence type="ECO:0000256" key="4">
    <source>
        <dbReference type="ARBA" id="ARBA00023136"/>
    </source>
</evidence>
<organism evidence="6 7">
    <name type="scientific">Bradyrhizobium uaiense</name>
    <dbReference type="NCBI Taxonomy" id="2594946"/>
    <lineage>
        <taxon>Bacteria</taxon>
        <taxon>Pseudomonadati</taxon>
        <taxon>Pseudomonadota</taxon>
        <taxon>Alphaproteobacteria</taxon>
        <taxon>Hyphomicrobiales</taxon>
        <taxon>Nitrobacteraceae</taxon>
        <taxon>Bradyrhizobium</taxon>
    </lineage>
</organism>